<reference evidence="3 4" key="1">
    <citation type="journal article" date="2015" name="Int. J. Syst. Evol. Microbiol.">
        <title>Tumebacillus algifaecis sp. nov., isolated from decomposing algal scum.</title>
        <authorList>
            <person name="Wu Y.F."/>
            <person name="Zhang B."/>
            <person name="Xing P."/>
            <person name="Wu Q.L."/>
            <person name="Liu S.J."/>
        </authorList>
    </citation>
    <scope>NUCLEOTIDE SEQUENCE [LARGE SCALE GENOMIC DNA]</scope>
    <source>
        <strain evidence="3 4">THMBR28</strain>
    </source>
</reference>
<dbReference type="RefSeq" id="WP_094234994.1">
    <property type="nucleotide sequence ID" value="NZ_CP022657.1"/>
</dbReference>
<evidence type="ECO:0000256" key="1">
    <source>
        <dbReference type="ARBA" id="ARBA00038240"/>
    </source>
</evidence>
<dbReference type="InterPro" id="IPR002575">
    <property type="entry name" value="Aminoglycoside_PTrfase"/>
</dbReference>
<dbReference type="Gene3D" id="3.90.1200.10">
    <property type="match status" value="1"/>
</dbReference>
<comment type="similarity">
    <text evidence="1">Belongs to the pseudomonas-type ThrB family.</text>
</comment>
<dbReference type="Proteomes" id="UP000214688">
    <property type="component" value="Chromosome"/>
</dbReference>
<sequence>MSDKFRIIRKALPGFGLDPSTLVMRRVLPENWHGDLHFKIAVGEKSYVARFIAERRSKEDATPFTNLADEVIREQMRYIDHLNNQGIPFMRRVKPQSGEAFVVVEDDKGIKRRCVLFEWLDGIHITAQTMETAFRMGEVARRYHDASYGFHSEVLPRKIHTAGYREVLDSLRAERDAHSLNKRDRARLNKYLDLAAAMIEQAHRDPSERDQLIICSDLNANNVLWDEATGGVSGIIDFDHISISDRVQDLTWLMKWYSRTVGIESHEVSSGLSHALMYGYRAHELLSDDDYARFPALLWLSGCLNRKFVTRTKKLLQNDQHGLQDHLDKYTKRGIKLTGLAEGLQFIQS</sequence>
<dbReference type="AlphaFoldDB" id="A0A223CX40"/>
<name>A0A223CX40_9BACL</name>
<dbReference type="SUPFAM" id="SSF56112">
    <property type="entry name" value="Protein kinase-like (PK-like)"/>
    <property type="match status" value="1"/>
</dbReference>
<gene>
    <name evidence="3" type="ORF">CIG75_01260</name>
</gene>
<dbReference type="PANTHER" id="PTHR21064">
    <property type="entry name" value="AMINOGLYCOSIDE PHOSPHOTRANSFERASE DOMAIN-CONTAINING PROTEIN-RELATED"/>
    <property type="match status" value="1"/>
</dbReference>
<proteinExistence type="inferred from homology"/>
<dbReference type="EMBL" id="CP022657">
    <property type="protein sequence ID" value="ASS73734.1"/>
    <property type="molecule type" value="Genomic_DNA"/>
</dbReference>
<keyword evidence="4" id="KW-1185">Reference proteome</keyword>
<evidence type="ECO:0000259" key="2">
    <source>
        <dbReference type="Pfam" id="PF01636"/>
    </source>
</evidence>
<accession>A0A223CX40</accession>
<dbReference type="InterPro" id="IPR050249">
    <property type="entry name" value="Pseudomonas-type_ThrB"/>
</dbReference>
<feature type="domain" description="Aminoglycoside phosphotransferase" evidence="2">
    <location>
        <begin position="45"/>
        <end position="260"/>
    </location>
</feature>
<organism evidence="3 4">
    <name type="scientific">Tumebacillus algifaecis</name>
    <dbReference type="NCBI Taxonomy" id="1214604"/>
    <lineage>
        <taxon>Bacteria</taxon>
        <taxon>Bacillati</taxon>
        <taxon>Bacillota</taxon>
        <taxon>Bacilli</taxon>
        <taxon>Bacillales</taxon>
        <taxon>Alicyclobacillaceae</taxon>
        <taxon>Tumebacillus</taxon>
    </lineage>
</organism>
<protein>
    <recommendedName>
        <fullName evidence="2">Aminoglycoside phosphotransferase domain-containing protein</fullName>
    </recommendedName>
</protein>
<dbReference type="PANTHER" id="PTHR21064:SF6">
    <property type="entry name" value="AMINOGLYCOSIDE PHOSPHOTRANSFERASE DOMAIN-CONTAINING PROTEIN"/>
    <property type="match status" value="1"/>
</dbReference>
<dbReference type="OrthoDB" id="2923391at2"/>
<dbReference type="Pfam" id="PF01636">
    <property type="entry name" value="APH"/>
    <property type="match status" value="1"/>
</dbReference>
<dbReference type="KEGG" id="tab:CIG75_01260"/>
<evidence type="ECO:0000313" key="4">
    <source>
        <dbReference type="Proteomes" id="UP000214688"/>
    </source>
</evidence>
<evidence type="ECO:0000313" key="3">
    <source>
        <dbReference type="EMBL" id="ASS73734.1"/>
    </source>
</evidence>
<dbReference type="GO" id="GO:0019202">
    <property type="term" value="F:amino acid kinase activity"/>
    <property type="evidence" value="ECO:0007669"/>
    <property type="project" value="TreeGrafter"/>
</dbReference>
<dbReference type="InterPro" id="IPR011009">
    <property type="entry name" value="Kinase-like_dom_sf"/>
</dbReference>